<dbReference type="Proteomes" id="UP000093080">
    <property type="component" value="Unassembled WGS sequence"/>
</dbReference>
<gene>
    <name evidence="1" type="ORF">DBT_0632</name>
</gene>
<dbReference type="PATRIC" id="fig|1156395.6.peg.642"/>
<keyword evidence="2" id="KW-1185">Reference proteome</keyword>
<protein>
    <recommendedName>
        <fullName evidence="3">Phage protein</fullName>
    </recommendedName>
</protein>
<proteinExistence type="predicted"/>
<organism evidence="1 2">
    <name type="scientific">Dissulfuribacter thermophilus</name>
    <dbReference type="NCBI Taxonomy" id="1156395"/>
    <lineage>
        <taxon>Bacteria</taxon>
        <taxon>Pseudomonadati</taxon>
        <taxon>Thermodesulfobacteriota</taxon>
        <taxon>Dissulfuribacteria</taxon>
        <taxon>Dissulfuribacterales</taxon>
        <taxon>Dissulfuribacteraceae</taxon>
        <taxon>Dissulfuribacter</taxon>
    </lineage>
</organism>
<comment type="caution">
    <text evidence="1">The sequence shown here is derived from an EMBL/GenBank/DDBJ whole genome shotgun (WGS) entry which is preliminary data.</text>
</comment>
<dbReference type="RefSeq" id="WP_067616269.1">
    <property type="nucleotide sequence ID" value="NZ_MAGO01000002.1"/>
</dbReference>
<dbReference type="OrthoDB" id="1334607at2"/>
<dbReference type="AlphaFoldDB" id="A0A1B9F8E0"/>
<dbReference type="STRING" id="1156395.DBT_0632"/>
<name>A0A1B9F8E0_9BACT</name>
<sequence>MTQDEYKHLEPSKCTLYSGGLKGAEAEFGKNAEAWGVNEVNFSYKGHQMERVKDVRVLSEEELKQGDISMTIVSKRLGRNFSEAERIRRVIQCIFHMVNNGHQIFAIGWINEDGTVKGGTGWAVELGKFFNRPVHVFDQDREKWFTWKGGVWVEDTPRIQYETFVGTGTRNLTDAGYKAIKELFERSFG</sequence>
<evidence type="ECO:0000313" key="1">
    <source>
        <dbReference type="EMBL" id="OCC16170.1"/>
    </source>
</evidence>
<dbReference type="EMBL" id="MAGO01000002">
    <property type="protein sequence ID" value="OCC16170.1"/>
    <property type="molecule type" value="Genomic_DNA"/>
</dbReference>
<evidence type="ECO:0000313" key="2">
    <source>
        <dbReference type="Proteomes" id="UP000093080"/>
    </source>
</evidence>
<evidence type="ECO:0008006" key="3">
    <source>
        <dbReference type="Google" id="ProtNLM"/>
    </source>
</evidence>
<accession>A0A1B9F8E0</accession>
<reference evidence="1 2" key="1">
    <citation type="submission" date="2016-06" db="EMBL/GenBank/DDBJ databases">
        <title>Respiratory ammonification of nitrate coupled to the oxidation of elemental sulfur in deep-sea autotrophic thermophilic bacteria.</title>
        <authorList>
            <person name="Slobodkina G.B."/>
            <person name="Mardanov A.V."/>
            <person name="Ravin N.V."/>
            <person name="Frolova A.A."/>
            <person name="Viryasiv M.B."/>
            <person name="Chernyh N.A."/>
            <person name="Bonch-Osmolovskaya E.A."/>
            <person name="Slobodkin A.I."/>
        </authorList>
    </citation>
    <scope>NUCLEOTIDE SEQUENCE [LARGE SCALE GENOMIC DNA]</scope>
    <source>
        <strain evidence="1 2">S69</strain>
    </source>
</reference>